<feature type="transmembrane region" description="Helical" evidence="1">
    <location>
        <begin position="21"/>
        <end position="40"/>
    </location>
</feature>
<feature type="transmembrane region" description="Helical" evidence="1">
    <location>
        <begin position="228"/>
        <end position="246"/>
    </location>
</feature>
<dbReference type="Pfam" id="PF01757">
    <property type="entry name" value="Acyl_transf_3"/>
    <property type="match status" value="1"/>
</dbReference>
<feature type="transmembrane region" description="Helical" evidence="1">
    <location>
        <begin position="253"/>
        <end position="276"/>
    </location>
</feature>
<feature type="transmembrane region" description="Helical" evidence="1">
    <location>
        <begin position="200"/>
        <end position="222"/>
    </location>
</feature>
<organism evidence="3 4">
    <name type="scientific">Acidiphilium rubrum</name>
    <dbReference type="NCBI Taxonomy" id="526"/>
    <lineage>
        <taxon>Bacteria</taxon>
        <taxon>Pseudomonadati</taxon>
        <taxon>Pseudomonadota</taxon>
        <taxon>Alphaproteobacteria</taxon>
        <taxon>Acetobacterales</taxon>
        <taxon>Acidocellaceae</taxon>
        <taxon>Acidiphilium</taxon>
    </lineage>
</organism>
<accession>A0A8G2FCQ6</accession>
<dbReference type="Proteomes" id="UP000186308">
    <property type="component" value="Unassembled WGS sequence"/>
</dbReference>
<proteinExistence type="predicted"/>
<keyword evidence="1" id="KW-0812">Transmembrane</keyword>
<feature type="transmembrane region" description="Helical" evidence="1">
    <location>
        <begin position="52"/>
        <end position="73"/>
    </location>
</feature>
<evidence type="ECO:0000259" key="2">
    <source>
        <dbReference type="Pfam" id="PF01757"/>
    </source>
</evidence>
<dbReference type="AlphaFoldDB" id="A0A8G2FCQ6"/>
<dbReference type="EMBL" id="FTNE01000005">
    <property type="protein sequence ID" value="SIQ47883.1"/>
    <property type="molecule type" value="Genomic_DNA"/>
</dbReference>
<gene>
    <name evidence="3" type="ORF">SAMN05421828_10569</name>
</gene>
<dbReference type="PANTHER" id="PTHR23028">
    <property type="entry name" value="ACETYLTRANSFERASE"/>
    <property type="match status" value="1"/>
</dbReference>
<evidence type="ECO:0000256" key="1">
    <source>
        <dbReference type="SAM" id="Phobius"/>
    </source>
</evidence>
<dbReference type="GO" id="GO:0016747">
    <property type="term" value="F:acyltransferase activity, transferring groups other than amino-acyl groups"/>
    <property type="evidence" value="ECO:0007669"/>
    <property type="project" value="InterPro"/>
</dbReference>
<dbReference type="InterPro" id="IPR050879">
    <property type="entry name" value="Acyltransferase_3"/>
</dbReference>
<evidence type="ECO:0000313" key="4">
    <source>
        <dbReference type="Proteomes" id="UP000186308"/>
    </source>
</evidence>
<keyword evidence="1" id="KW-0472">Membrane</keyword>
<dbReference type="PANTHER" id="PTHR23028:SF53">
    <property type="entry name" value="ACYL_TRANSF_3 DOMAIN-CONTAINING PROTEIN"/>
    <property type="match status" value="1"/>
</dbReference>
<dbReference type="GO" id="GO:0016020">
    <property type="term" value="C:membrane"/>
    <property type="evidence" value="ECO:0007669"/>
    <property type="project" value="TreeGrafter"/>
</dbReference>
<dbReference type="GO" id="GO:0016787">
    <property type="term" value="F:hydrolase activity"/>
    <property type="evidence" value="ECO:0007669"/>
    <property type="project" value="UniProtKB-KW"/>
</dbReference>
<reference evidence="3 4" key="1">
    <citation type="submission" date="2017-01" db="EMBL/GenBank/DDBJ databases">
        <authorList>
            <person name="Varghese N."/>
            <person name="Submissions S."/>
        </authorList>
    </citation>
    <scope>NUCLEOTIDE SEQUENCE [LARGE SCALE GENOMIC DNA]</scope>
    <source>
        <strain evidence="3 4">ATCC 35905</strain>
    </source>
</reference>
<keyword evidence="4" id="KW-1185">Reference proteome</keyword>
<comment type="caution">
    <text evidence="3">The sequence shown here is derived from an EMBL/GenBank/DDBJ whole genome shotgun (WGS) entry which is preliminary data.</text>
</comment>
<sequence>MTARLHSDSPRQTIGRLTRLDGLRGILAVYVMLGHTAPFIPWPSALGWGVEAAVSHGLAAVNLFFALSGLVIVQSMARFGGRARAFLAARAWRLLPVYFVVLALATAVLAWRSPFAAMPWVHLGDLGCEFWERTLPHRLFAHIALHLALLQGALPHDVLHDAQFSLLGPAWSLSTEWQFYVMIALVVPLTGIDDRGLRRLVVLCLALGVSGRVYTAVMPVAWHFHRAFLPNEAAYFAIGIAAARLWRGEAGLVPFAATLAVAVLIGASHGSGLGMIGKGLPPLVWAVMIAAQRTPDHRLVRPIARCLDHPAVLWLGAISYPLYLVNEPVGRALAVVVGGAALGDPVWFSLVWGPLTLAGSVGLAAVLHYTVERRCLAWAKARIRPPVAVTAAAQSSGPAAV</sequence>
<dbReference type="RefSeq" id="WP_029311133.1">
    <property type="nucleotide sequence ID" value="NZ_FTNE01000005.1"/>
</dbReference>
<feature type="transmembrane region" description="Helical" evidence="1">
    <location>
        <begin position="351"/>
        <end position="371"/>
    </location>
</feature>
<dbReference type="InterPro" id="IPR002656">
    <property type="entry name" value="Acyl_transf_3_dom"/>
</dbReference>
<feature type="domain" description="Acyltransferase 3" evidence="2">
    <location>
        <begin position="19"/>
        <end position="363"/>
    </location>
</feature>
<name>A0A8G2FCQ6_ACIRU</name>
<keyword evidence="3" id="KW-0808">Transferase</keyword>
<keyword evidence="3" id="KW-0378">Hydrolase</keyword>
<dbReference type="GO" id="GO:0009103">
    <property type="term" value="P:lipopolysaccharide biosynthetic process"/>
    <property type="evidence" value="ECO:0007669"/>
    <property type="project" value="TreeGrafter"/>
</dbReference>
<dbReference type="OrthoDB" id="505919at2"/>
<evidence type="ECO:0000313" key="3">
    <source>
        <dbReference type="EMBL" id="SIQ47883.1"/>
    </source>
</evidence>
<keyword evidence="3" id="KW-0012">Acyltransferase</keyword>
<protein>
    <submittedName>
        <fullName evidence="3">Peptidoglycan/LPS O-acetylase OafA/YrhL, contains acyltransferase and SGNH-hydrolase domains</fullName>
    </submittedName>
</protein>
<keyword evidence="1" id="KW-1133">Transmembrane helix</keyword>
<feature type="transmembrane region" description="Helical" evidence="1">
    <location>
        <begin position="94"/>
        <end position="111"/>
    </location>
</feature>